<organism evidence="4 5">
    <name type="scientific">Mobilisporobacter senegalensis</name>
    <dbReference type="NCBI Taxonomy" id="1329262"/>
    <lineage>
        <taxon>Bacteria</taxon>
        <taxon>Bacillati</taxon>
        <taxon>Bacillota</taxon>
        <taxon>Clostridia</taxon>
        <taxon>Lachnospirales</taxon>
        <taxon>Lachnospiraceae</taxon>
        <taxon>Mobilisporobacter</taxon>
    </lineage>
</organism>
<dbReference type="InterPro" id="IPR001034">
    <property type="entry name" value="DeoR_HTH"/>
</dbReference>
<dbReference type="PANTHER" id="PTHR34580">
    <property type="match status" value="1"/>
</dbReference>
<evidence type="ECO:0000256" key="2">
    <source>
        <dbReference type="ARBA" id="ARBA00023163"/>
    </source>
</evidence>
<sequence>MILSTYLFVAVPQDRLRYAVGVNMDKIERLISIVMILLQKDIVSAKVLSNLFSVSKRTILRDMETLSYTNIPIYSINGVNGGYGIMDEYKLDKRLLSSNDLQNILTALSGLEQILVSNEVETTINKIQSMVNSNSIENTIQLSFYDWSGRAEILQICYKCQEAIMNNKLVSFSYIDKNGSETNRIVEPYQLHFSEMSWYLKGYCLDRMSYRTFKLSRTDKLSIDKKSFIPRDYLAYQESEKRHSVQNVTVKALISPSIKDHFIERYGRMSVEYYSPESYLATICVPEDDIGYQFIAGFGTNLEIIEPKSYAENFLHFLSKIVEKYDLQYKK</sequence>
<proteinExistence type="predicted"/>
<dbReference type="Proteomes" id="UP000273083">
    <property type="component" value="Unassembled WGS sequence"/>
</dbReference>
<dbReference type="InterPro" id="IPR036390">
    <property type="entry name" value="WH_DNA-bd_sf"/>
</dbReference>
<dbReference type="Gene3D" id="1.10.10.10">
    <property type="entry name" value="Winged helix-like DNA-binding domain superfamily/Winged helix DNA-binding domain"/>
    <property type="match status" value="1"/>
</dbReference>
<reference evidence="4 5" key="1">
    <citation type="submission" date="2018-11" db="EMBL/GenBank/DDBJ databases">
        <title>Genomic Encyclopedia of Type Strains, Phase IV (KMG-IV): sequencing the most valuable type-strain genomes for metagenomic binning, comparative biology and taxonomic classification.</title>
        <authorList>
            <person name="Goeker M."/>
        </authorList>
    </citation>
    <scope>NUCLEOTIDE SEQUENCE [LARGE SCALE GENOMIC DNA]</scope>
    <source>
        <strain evidence="4 5">DSM 26537</strain>
    </source>
</reference>
<dbReference type="PROSITE" id="PS52050">
    <property type="entry name" value="WYL"/>
    <property type="match status" value="1"/>
</dbReference>
<dbReference type="InterPro" id="IPR036388">
    <property type="entry name" value="WH-like_DNA-bd_sf"/>
</dbReference>
<dbReference type="PROSITE" id="PS51000">
    <property type="entry name" value="HTH_DEOR_2"/>
    <property type="match status" value="1"/>
</dbReference>
<dbReference type="InterPro" id="IPR028349">
    <property type="entry name" value="PafC-like"/>
</dbReference>
<feature type="domain" description="HTH deoR-type" evidence="3">
    <location>
        <begin position="26"/>
        <end position="85"/>
    </location>
</feature>
<dbReference type="PANTHER" id="PTHR34580:SF1">
    <property type="entry name" value="PROTEIN PAFC"/>
    <property type="match status" value="1"/>
</dbReference>
<accession>A0A3N1XJQ6</accession>
<dbReference type="RefSeq" id="WP_207667790.1">
    <property type="nucleotide sequence ID" value="NZ_RJVG01000008.1"/>
</dbReference>
<dbReference type="InterPro" id="IPR013196">
    <property type="entry name" value="HTH_11"/>
</dbReference>
<gene>
    <name evidence="4" type="ORF">EDD66_10850</name>
</gene>
<dbReference type="PIRSF" id="PIRSF016838">
    <property type="entry name" value="PafC"/>
    <property type="match status" value="1"/>
</dbReference>
<dbReference type="InterPro" id="IPR057727">
    <property type="entry name" value="WCX_dom"/>
</dbReference>
<evidence type="ECO:0000313" key="5">
    <source>
        <dbReference type="Proteomes" id="UP000273083"/>
    </source>
</evidence>
<evidence type="ECO:0000313" key="4">
    <source>
        <dbReference type="EMBL" id="ROR26328.1"/>
    </source>
</evidence>
<comment type="caution">
    <text evidence="4">The sequence shown here is derived from an EMBL/GenBank/DDBJ whole genome shotgun (WGS) entry which is preliminary data.</text>
</comment>
<dbReference type="Pfam" id="PF08279">
    <property type="entry name" value="HTH_11"/>
    <property type="match status" value="1"/>
</dbReference>
<dbReference type="EMBL" id="RJVG01000008">
    <property type="protein sequence ID" value="ROR26328.1"/>
    <property type="molecule type" value="Genomic_DNA"/>
</dbReference>
<dbReference type="GO" id="GO:0003700">
    <property type="term" value="F:DNA-binding transcription factor activity"/>
    <property type="evidence" value="ECO:0007669"/>
    <property type="project" value="InterPro"/>
</dbReference>
<dbReference type="Pfam" id="PF13280">
    <property type="entry name" value="WYL"/>
    <property type="match status" value="1"/>
</dbReference>
<keyword evidence="1" id="KW-0805">Transcription regulation</keyword>
<dbReference type="AlphaFoldDB" id="A0A3N1XJQ6"/>
<dbReference type="InterPro" id="IPR051534">
    <property type="entry name" value="CBASS_pafABC_assoc_protein"/>
</dbReference>
<dbReference type="InterPro" id="IPR026881">
    <property type="entry name" value="WYL_dom"/>
</dbReference>
<dbReference type="Pfam" id="PF25583">
    <property type="entry name" value="WCX"/>
    <property type="match status" value="1"/>
</dbReference>
<name>A0A3N1XJQ6_9FIRM</name>
<keyword evidence="5" id="KW-1185">Reference proteome</keyword>
<keyword evidence="4" id="KW-0238">DNA-binding</keyword>
<protein>
    <submittedName>
        <fullName evidence="4">Putative DNA-binding transcriptional regulator YafY</fullName>
    </submittedName>
</protein>
<keyword evidence="2" id="KW-0804">Transcription</keyword>
<evidence type="ECO:0000256" key="1">
    <source>
        <dbReference type="ARBA" id="ARBA00023015"/>
    </source>
</evidence>
<dbReference type="GO" id="GO:0003677">
    <property type="term" value="F:DNA binding"/>
    <property type="evidence" value="ECO:0007669"/>
    <property type="project" value="UniProtKB-KW"/>
</dbReference>
<evidence type="ECO:0000259" key="3">
    <source>
        <dbReference type="PROSITE" id="PS51000"/>
    </source>
</evidence>
<dbReference type="SUPFAM" id="SSF46785">
    <property type="entry name" value="Winged helix' DNA-binding domain"/>
    <property type="match status" value="1"/>
</dbReference>